<evidence type="ECO:0000313" key="3">
    <source>
        <dbReference type="Proteomes" id="UP000050413"/>
    </source>
</evidence>
<dbReference type="EMBL" id="LJSG01000013">
    <property type="protein sequence ID" value="KPP91835.1"/>
    <property type="molecule type" value="Genomic_DNA"/>
</dbReference>
<comment type="caution">
    <text evidence="2">The sequence shown here is derived from an EMBL/GenBank/DDBJ whole genome shotgun (WGS) entry which is preliminary data.</text>
</comment>
<sequence>MNNSKNRETAAWNSGKSKILAQGEGWRFWVEWYENTLYGRPQDYDLLTKIALIDPADWDKGADHVNALIQRIVEQHNLVKDARALKEEIAQLKERLQSVEHRSHNNPPELVDETVAAQKEVTIIWAALDEAENELEKSAPDLGRLRQIGEFILKAAKAIGAYCASLADDAIRTANKTVVGGAVGLALLAHQERLVSFGSALIQFAKSLGAP</sequence>
<reference evidence="2 3" key="1">
    <citation type="submission" date="2015-09" db="EMBL/GenBank/DDBJ databases">
        <title>Identification and resolution of microdiversity through metagenomic sequencing of parallel consortia.</title>
        <authorList>
            <person name="Nelson W.C."/>
            <person name="Romine M.F."/>
            <person name="Lindemann S.R."/>
        </authorList>
    </citation>
    <scope>NUCLEOTIDE SEQUENCE [LARGE SCALE GENOMIC DNA]</scope>
    <source>
        <strain evidence="2">HL-91</strain>
    </source>
</reference>
<feature type="coiled-coil region" evidence="1">
    <location>
        <begin position="75"/>
        <end position="102"/>
    </location>
</feature>
<dbReference type="STRING" id="1666912.Ga0058931_2374"/>
<dbReference type="AlphaFoldDB" id="A0A0P7YRL3"/>
<organism evidence="2 3">
    <name type="scientific">Roseibaca calidilacus</name>
    <dbReference type="NCBI Taxonomy" id="1666912"/>
    <lineage>
        <taxon>Bacteria</taxon>
        <taxon>Pseudomonadati</taxon>
        <taxon>Pseudomonadota</taxon>
        <taxon>Alphaproteobacteria</taxon>
        <taxon>Rhodobacterales</taxon>
        <taxon>Paracoccaceae</taxon>
        <taxon>Roseinatronobacter</taxon>
    </lineage>
</organism>
<keyword evidence="1" id="KW-0175">Coiled coil</keyword>
<proteinExistence type="predicted"/>
<name>A0A0P7YRL3_9RHOB</name>
<evidence type="ECO:0000256" key="1">
    <source>
        <dbReference type="SAM" id="Coils"/>
    </source>
</evidence>
<protein>
    <submittedName>
        <fullName evidence="2">Uncharacterized protein</fullName>
    </submittedName>
</protein>
<accession>A0A0P7YRL3</accession>
<evidence type="ECO:0000313" key="2">
    <source>
        <dbReference type="EMBL" id="KPP91835.1"/>
    </source>
</evidence>
<dbReference type="Proteomes" id="UP000050413">
    <property type="component" value="Unassembled WGS sequence"/>
</dbReference>
<gene>
    <name evidence="2" type="ORF">HLUCCA05_01585</name>
</gene>